<protein>
    <submittedName>
        <fullName evidence="1">Uncharacterized protein</fullName>
    </submittedName>
</protein>
<dbReference type="OrthoDB" id="94039at2759"/>
<reference evidence="1 2" key="1">
    <citation type="submission" date="2016-07" db="EMBL/GenBank/DDBJ databases">
        <title>Draft genome of the white-rot fungus Obba rivulosa 3A-2.</title>
        <authorList>
            <consortium name="DOE Joint Genome Institute"/>
            <person name="Miettinen O."/>
            <person name="Riley R."/>
            <person name="Acob R."/>
            <person name="Barry K."/>
            <person name="Cullen D."/>
            <person name="De Vries R."/>
            <person name="Hainaut M."/>
            <person name="Hatakka A."/>
            <person name="Henrissat B."/>
            <person name="Hilden K."/>
            <person name="Kuo R."/>
            <person name="Labutti K."/>
            <person name="Lipzen A."/>
            <person name="Makela M.R."/>
            <person name="Sandor L."/>
            <person name="Spatafora J.W."/>
            <person name="Grigoriev I.V."/>
            <person name="Hibbett D.S."/>
        </authorList>
    </citation>
    <scope>NUCLEOTIDE SEQUENCE [LARGE SCALE GENOMIC DNA]</scope>
    <source>
        <strain evidence="1 2">3A-2</strain>
    </source>
</reference>
<gene>
    <name evidence="1" type="ORF">OBBRIDRAFT_438805</name>
</gene>
<dbReference type="Proteomes" id="UP000250043">
    <property type="component" value="Unassembled WGS sequence"/>
</dbReference>
<evidence type="ECO:0000313" key="1">
    <source>
        <dbReference type="EMBL" id="OCH84099.1"/>
    </source>
</evidence>
<accession>A0A8E2DFR9</accession>
<proteinExistence type="predicted"/>
<dbReference type="Gene3D" id="3.40.50.1820">
    <property type="entry name" value="alpha/beta hydrolase"/>
    <property type="match status" value="1"/>
</dbReference>
<evidence type="ECO:0000313" key="2">
    <source>
        <dbReference type="Proteomes" id="UP000250043"/>
    </source>
</evidence>
<keyword evidence="2" id="KW-1185">Reference proteome</keyword>
<organism evidence="1 2">
    <name type="scientific">Obba rivulosa</name>
    <dbReference type="NCBI Taxonomy" id="1052685"/>
    <lineage>
        <taxon>Eukaryota</taxon>
        <taxon>Fungi</taxon>
        <taxon>Dikarya</taxon>
        <taxon>Basidiomycota</taxon>
        <taxon>Agaricomycotina</taxon>
        <taxon>Agaricomycetes</taxon>
        <taxon>Polyporales</taxon>
        <taxon>Gelatoporiaceae</taxon>
        <taxon>Obba</taxon>
    </lineage>
</organism>
<dbReference type="EMBL" id="KV722724">
    <property type="protein sequence ID" value="OCH84099.1"/>
    <property type="molecule type" value="Genomic_DNA"/>
</dbReference>
<dbReference type="InterPro" id="IPR029058">
    <property type="entry name" value="AB_hydrolase_fold"/>
</dbReference>
<sequence length="192" mass="22140">MPYVAIIFVEDSLSSMEVWKKRGNDIRRNLDAMMSAIAKRRDTWANRQEAYDYFSSRAPWKTWDKRVLDLYVRHGLKDTLPSESDKSTVTLACDKSQEKATYADHDNEPYRGAARYLESLDPDFDIHCVYGEKEDFIRQASHDSILASRRMASVYRVPNAAHFVIQQNPQGVALCLGQILRDIVEGPLRPRL</sequence>
<dbReference type="AlphaFoldDB" id="A0A8E2DFR9"/>
<name>A0A8E2DFR9_9APHY</name>